<dbReference type="InterPro" id="IPR011042">
    <property type="entry name" value="6-blade_b-propeller_TolB-like"/>
</dbReference>
<reference evidence="4" key="1">
    <citation type="submission" date="2021-01" db="EMBL/GenBank/DDBJ databases">
        <authorList>
            <person name="Corre E."/>
            <person name="Pelletier E."/>
            <person name="Niang G."/>
            <person name="Scheremetjew M."/>
            <person name="Finn R."/>
            <person name="Kale V."/>
            <person name="Holt S."/>
            <person name="Cochrane G."/>
            <person name="Meng A."/>
            <person name="Brown T."/>
            <person name="Cohen L."/>
        </authorList>
    </citation>
    <scope>NUCLEOTIDE SEQUENCE</scope>
    <source>
        <strain evidence="4">CCCM811</strain>
    </source>
</reference>
<dbReference type="EMBL" id="HBIV01015482">
    <property type="protein sequence ID" value="CAE0659716.1"/>
    <property type="molecule type" value="Transcribed_RNA"/>
</dbReference>
<dbReference type="EMBL" id="HBIV01015479">
    <property type="protein sequence ID" value="CAE0659713.1"/>
    <property type="molecule type" value="Transcribed_RNA"/>
</dbReference>
<dbReference type="SUPFAM" id="SSF101898">
    <property type="entry name" value="NHL repeat"/>
    <property type="match status" value="1"/>
</dbReference>
<evidence type="ECO:0000313" key="3">
    <source>
        <dbReference type="EMBL" id="CAE0659714.1"/>
    </source>
</evidence>
<proteinExistence type="predicted"/>
<accession>A0A6V3L603</accession>
<sequence length="666" mass="72909">MVDTLIQGASGSLVLNRLDQILYSWENGVLCSIKLQSGEKTMLMGSKVNTGDRDGTFSNARFHASSGQIEYLHESSALIVADTVNSKLRAIHLDDEIVTTCAGTGVPGSVDGPGSTAQFMSPVGFKVHKSKDGLRVYISDFGAGKIRMMTLPEKQVHTFAGSHKDSSPVDGPGTSAVFDSPHGMAICSYSSRLFVADPEAKRIRAVDTITREVTTIVGSEKIQTHPTCLDVIGRRGLYVSEPGRLYSFDMELKAVSTILQSGVQSTDGLALTARFRAFYCFTTAYDTLYVSESGHRNIRTVRKVQTPQGNCSMDLGRLKYASVKEVHESLYTTRKIAVNPKSKLLYFPSGHSIKKMALSGNSAVVIAGRESGESGDVDGTLKTARFTSPTAIKFGSSAYNVLYVGMAKKLKIVDLDLGVVNTVTGKQNSYDIRDGHALNASFHNIWDIATDYEKSHVILLDRNDHRIRIFNGHERSVTTLIGDGIAGHVDGPCTMARLNYPTSFELKEYRLYVADTSNSVIRSVDMKSKEITTLKVPSELKLSHPTALTYDRILCIFYISSQNATWVLNMKNNDTYMVGQNNASQFGSLGDMHIDEQDGGLYVTGPENGRIRKISTLNTISPTITQAPTAYPTSIPIPAETPREELTVSERLSFFVFFLSHVYPST</sequence>
<dbReference type="AlphaFoldDB" id="A0A6V3L603"/>
<evidence type="ECO:0000313" key="1">
    <source>
        <dbReference type="EMBL" id="CAE0659712.1"/>
    </source>
</evidence>
<evidence type="ECO:0000313" key="2">
    <source>
        <dbReference type="EMBL" id="CAE0659713.1"/>
    </source>
</evidence>
<organism evidence="4">
    <name type="scientific">Lotharella globosa</name>
    <dbReference type="NCBI Taxonomy" id="91324"/>
    <lineage>
        <taxon>Eukaryota</taxon>
        <taxon>Sar</taxon>
        <taxon>Rhizaria</taxon>
        <taxon>Cercozoa</taxon>
        <taxon>Chlorarachniophyceae</taxon>
        <taxon>Lotharella</taxon>
    </lineage>
</organism>
<dbReference type="EMBL" id="HBIV01015480">
    <property type="protein sequence ID" value="CAE0659714.1"/>
    <property type="molecule type" value="Transcribed_RNA"/>
</dbReference>
<gene>
    <name evidence="1" type="ORF">LGLO00237_LOCUS11288</name>
    <name evidence="2" type="ORF">LGLO00237_LOCUS11289</name>
    <name evidence="3" type="ORF">LGLO00237_LOCUS11290</name>
    <name evidence="4" type="ORF">LGLO00237_LOCUS11292</name>
</gene>
<dbReference type="PANTHER" id="PTHR46388:SF2">
    <property type="entry name" value="NHL REPEAT-CONTAINING PROTEIN 2"/>
    <property type="match status" value="1"/>
</dbReference>
<dbReference type="SUPFAM" id="SSF63829">
    <property type="entry name" value="Calcium-dependent phosphotriesterase"/>
    <property type="match status" value="1"/>
</dbReference>
<dbReference type="EMBL" id="HBIV01015478">
    <property type="protein sequence ID" value="CAE0659712.1"/>
    <property type="molecule type" value="Transcribed_RNA"/>
</dbReference>
<evidence type="ECO:0000313" key="4">
    <source>
        <dbReference type="EMBL" id="CAE0659716.1"/>
    </source>
</evidence>
<dbReference type="PANTHER" id="PTHR46388">
    <property type="entry name" value="NHL REPEAT-CONTAINING PROTEIN 2"/>
    <property type="match status" value="1"/>
</dbReference>
<protein>
    <submittedName>
        <fullName evidence="4">Uncharacterized protein</fullName>
    </submittedName>
</protein>
<dbReference type="Gene3D" id="2.120.10.30">
    <property type="entry name" value="TolB, C-terminal domain"/>
    <property type="match status" value="4"/>
</dbReference>
<name>A0A6V3L603_9EUKA</name>